<feature type="non-terminal residue" evidence="1">
    <location>
        <position position="1"/>
    </location>
</feature>
<comment type="caution">
    <text evidence="1">The sequence shown here is derived from an EMBL/GenBank/DDBJ whole genome shotgun (WGS) entry which is preliminary data.</text>
</comment>
<gene>
    <name evidence="1" type="ORF">UJA718_LOCUS29064</name>
</gene>
<dbReference type="AlphaFoldDB" id="A0A820Y8I1"/>
<evidence type="ECO:0000313" key="1">
    <source>
        <dbReference type="EMBL" id="CAF4546181.1"/>
    </source>
</evidence>
<keyword evidence="2" id="KW-1185">Reference proteome</keyword>
<sequence length="110" mass="12553">FFDLGSSSTIVELNVNLRTTDNWLRLLDGRFSQLKSISVVIDLIDTPSLNVDNTVEILLLKLSYLPMPTPAEEYDHVILPLLRQMSNLETLILNLKVENRPEFIDGAHLY</sequence>
<name>A0A820Y8I1_9BILA</name>
<dbReference type="Proteomes" id="UP000663873">
    <property type="component" value="Unassembled WGS sequence"/>
</dbReference>
<protein>
    <submittedName>
        <fullName evidence="1">Uncharacterized protein</fullName>
    </submittedName>
</protein>
<dbReference type="EMBL" id="CAJOBP010009084">
    <property type="protein sequence ID" value="CAF4546181.1"/>
    <property type="molecule type" value="Genomic_DNA"/>
</dbReference>
<reference evidence="1" key="1">
    <citation type="submission" date="2021-02" db="EMBL/GenBank/DDBJ databases">
        <authorList>
            <person name="Nowell W R."/>
        </authorList>
    </citation>
    <scope>NUCLEOTIDE SEQUENCE</scope>
</reference>
<proteinExistence type="predicted"/>
<accession>A0A820Y8I1</accession>
<organism evidence="1 2">
    <name type="scientific">Rotaria socialis</name>
    <dbReference type="NCBI Taxonomy" id="392032"/>
    <lineage>
        <taxon>Eukaryota</taxon>
        <taxon>Metazoa</taxon>
        <taxon>Spiralia</taxon>
        <taxon>Gnathifera</taxon>
        <taxon>Rotifera</taxon>
        <taxon>Eurotatoria</taxon>
        <taxon>Bdelloidea</taxon>
        <taxon>Philodinida</taxon>
        <taxon>Philodinidae</taxon>
        <taxon>Rotaria</taxon>
    </lineage>
</organism>
<evidence type="ECO:0000313" key="2">
    <source>
        <dbReference type="Proteomes" id="UP000663873"/>
    </source>
</evidence>